<keyword evidence="4" id="KW-0517">Myogenesis</keyword>
<dbReference type="FunFam" id="2.30.30.140:FF:000002">
    <property type="entry name" value="Fragile X mental retardation 1, isoform CRA_e"/>
    <property type="match status" value="1"/>
</dbReference>
<dbReference type="GO" id="GO:0005829">
    <property type="term" value="C:cytosol"/>
    <property type="evidence" value="ECO:0007669"/>
    <property type="project" value="Ensembl"/>
</dbReference>
<dbReference type="Bgee" id="ENSPANG00000011899">
    <property type="expression patterns" value="Expressed in gastrocnemius and 66 other cell types or tissues"/>
</dbReference>
<dbReference type="PROSITE" id="PS51641">
    <property type="entry name" value="AGENET_LIKE"/>
    <property type="match status" value="2"/>
</dbReference>
<keyword evidence="6 10" id="KW-0694">RNA-binding</keyword>
<dbReference type="InterPro" id="IPR047494">
    <property type="entry name" value="KH_I_FXR1_rpt1"/>
</dbReference>
<dbReference type="GO" id="GO:0098978">
    <property type="term" value="C:glutamatergic synapse"/>
    <property type="evidence" value="ECO:0007669"/>
    <property type="project" value="Ensembl"/>
</dbReference>
<dbReference type="InterPro" id="IPR004088">
    <property type="entry name" value="KH_dom_type_1"/>
</dbReference>
<reference evidence="13" key="2">
    <citation type="submission" date="2025-08" db="UniProtKB">
        <authorList>
            <consortium name="Ensembl"/>
        </authorList>
    </citation>
    <scope>IDENTIFICATION</scope>
</reference>
<reference evidence="13" key="3">
    <citation type="submission" date="2025-09" db="UniProtKB">
        <authorList>
            <consortium name="Ensembl"/>
        </authorList>
    </citation>
    <scope>IDENTIFICATION</scope>
</reference>
<dbReference type="Gene3D" id="2.30.30.140">
    <property type="match status" value="2"/>
</dbReference>
<dbReference type="GO" id="GO:0033592">
    <property type="term" value="F:RNA strand annealing activity"/>
    <property type="evidence" value="ECO:0007669"/>
    <property type="project" value="Ensembl"/>
</dbReference>
<dbReference type="GO" id="GO:0051028">
    <property type="term" value="P:mRNA transport"/>
    <property type="evidence" value="ECO:0007669"/>
    <property type="project" value="TreeGrafter"/>
</dbReference>
<evidence type="ECO:0000256" key="6">
    <source>
        <dbReference type="ARBA" id="ARBA00022884"/>
    </source>
</evidence>
<dbReference type="GO" id="GO:1902373">
    <property type="term" value="P:negative regulation of mRNA catabolic process"/>
    <property type="evidence" value="ECO:0007669"/>
    <property type="project" value="Ensembl"/>
</dbReference>
<dbReference type="PANTHER" id="PTHR10603:SF6">
    <property type="entry name" value="RNA-BINDING PROTEIN FXR1"/>
    <property type="match status" value="1"/>
</dbReference>
<dbReference type="InterPro" id="IPR040148">
    <property type="entry name" value="FMR1"/>
</dbReference>
<dbReference type="InterPro" id="IPR032172">
    <property type="entry name" value="FXR1_C1"/>
</dbReference>
<dbReference type="InterPro" id="IPR047425">
    <property type="entry name" value="Tudor_Agenet_FXR1_rpt1"/>
</dbReference>
<dbReference type="GO" id="GO:0005840">
    <property type="term" value="C:ribosome"/>
    <property type="evidence" value="ECO:0007669"/>
    <property type="project" value="Ensembl"/>
</dbReference>
<dbReference type="Proteomes" id="UP000028761">
    <property type="component" value="Chromosome 2"/>
</dbReference>
<dbReference type="GO" id="GO:0045187">
    <property type="term" value="P:regulation of circadian sleep/wake cycle, sleep"/>
    <property type="evidence" value="ECO:0007669"/>
    <property type="project" value="Ensembl"/>
</dbReference>
<dbReference type="Pfam" id="PF05641">
    <property type="entry name" value="Agenet"/>
    <property type="match status" value="1"/>
</dbReference>
<dbReference type="GeneTree" id="ENSGT00950000183189"/>
<dbReference type="CDD" id="cd20475">
    <property type="entry name" value="Tudor_Agenet_FXR1_rpt2"/>
    <property type="match status" value="1"/>
</dbReference>
<gene>
    <name evidence="13" type="primary">FXR1</name>
</gene>
<dbReference type="InterPro" id="IPR040472">
    <property type="entry name" value="FMRP_KH0"/>
</dbReference>
<feature type="domain" description="Agenet-like" evidence="12">
    <location>
        <begin position="211"/>
        <end position="263"/>
    </location>
</feature>
<dbReference type="ExpressionAtlas" id="A0A2I3LKP2">
    <property type="expression patterns" value="baseline"/>
</dbReference>
<feature type="region of interest" description="Disordered" evidence="11">
    <location>
        <begin position="722"/>
        <end position="798"/>
    </location>
</feature>
<dbReference type="GO" id="GO:1900272">
    <property type="term" value="P:negative regulation of long-term synaptic potentiation"/>
    <property type="evidence" value="ECO:0007669"/>
    <property type="project" value="Ensembl"/>
</dbReference>
<feature type="compositionally biased region" description="Acidic residues" evidence="11">
    <location>
        <begin position="660"/>
        <end position="670"/>
    </location>
</feature>
<dbReference type="InterPro" id="IPR047427">
    <property type="entry name" value="Tudor_Agenet_FXR1_rpt2"/>
</dbReference>
<dbReference type="GO" id="GO:0045727">
    <property type="term" value="P:positive regulation of translation"/>
    <property type="evidence" value="ECO:0007669"/>
    <property type="project" value="Ensembl"/>
</dbReference>
<evidence type="ECO:0000256" key="2">
    <source>
        <dbReference type="ARBA" id="ARBA00006633"/>
    </source>
</evidence>
<dbReference type="InterPro" id="IPR032177">
    <property type="entry name" value="FXR_C3"/>
</dbReference>
<dbReference type="InterPro" id="IPR008395">
    <property type="entry name" value="Agenet-like_dom"/>
</dbReference>
<dbReference type="GO" id="GO:0043034">
    <property type="term" value="C:costamere"/>
    <property type="evidence" value="ECO:0007669"/>
    <property type="project" value="Ensembl"/>
</dbReference>
<dbReference type="GO" id="GO:0051966">
    <property type="term" value="P:regulation of synaptic transmission, glutamatergic"/>
    <property type="evidence" value="ECO:0007669"/>
    <property type="project" value="Ensembl"/>
</dbReference>
<dbReference type="GO" id="GO:0045182">
    <property type="term" value="F:translation regulator activity"/>
    <property type="evidence" value="ECO:0007669"/>
    <property type="project" value="TreeGrafter"/>
</dbReference>
<dbReference type="GO" id="GO:2000637">
    <property type="term" value="P:positive regulation of miRNA-mediated gene silencing"/>
    <property type="evidence" value="ECO:0007669"/>
    <property type="project" value="Ensembl"/>
</dbReference>
<keyword evidence="3" id="KW-0963">Cytoplasm</keyword>
<evidence type="ECO:0000256" key="11">
    <source>
        <dbReference type="SAM" id="MobiDB-lite"/>
    </source>
</evidence>
<dbReference type="GO" id="GO:0061157">
    <property type="term" value="P:mRNA destabilization"/>
    <property type="evidence" value="ECO:0007669"/>
    <property type="project" value="Ensembl"/>
</dbReference>
<dbReference type="CDD" id="cd22507">
    <property type="entry name" value="KH_I_FXR1_rpt2"/>
    <property type="match status" value="1"/>
</dbReference>
<dbReference type="CDD" id="cd20472">
    <property type="entry name" value="Tudor_Agenet_FXR1_rpt1"/>
    <property type="match status" value="1"/>
</dbReference>
<comment type="similarity">
    <text evidence="2">Belongs to the FMR1 family.</text>
</comment>
<evidence type="ECO:0000256" key="5">
    <source>
        <dbReference type="ARBA" id="ARBA00022737"/>
    </source>
</evidence>
<keyword evidence="14" id="KW-1185">Reference proteome</keyword>
<accession>A0A2I3LKP2</accession>
<dbReference type="GO" id="GO:0140694">
    <property type="term" value="P:membraneless organelle assembly"/>
    <property type="evidence" value="ECO:0007669"/>
    <property type="project" value="Ensembl"/>
</dbReference>
<proteinExistence type="inferred from homology"/>
<feature type="compositionally biased region" description="Polar residues" evidence="11">
    <location>
        <begin position="571"/>
        <end position="587"/>
    </location>
</feature>
<dbReference type="AlphaFoldDB" id="A0A2I3LKP2"/>
<dbReference type="Pfam" id="PF16096">
    <property type="entry name" value="FXR_C1"/>
    <property type="match status" value="1"/>
</dbReference>
<evidence type="ECO:0000256" key="9">
    <source>
        <dbReference type="ARBA" id="ARBA00049695"/>
    </source>
</evidence>
<dbReference type="InterPro" id="IPR047495">
    <property type="entry name" value="KH_I_FXR1_rpt2"/>
</dbReference>
<evidence type="ECO:0000313" key="14">
    <source>
        <dbReference type="Proteomes" id="UP000028761"/>
    </source>
</evidence>
<dbReference type="InterPro" id="IPR047496">
    <property type="entry name" value="KH_I_FXR1_rpt3"/>
</dbReference>
<dbReference type="CDD" id="cd22510">
    <property type="entry name" value="KH_I_FXR1_rpt3"/>
    <property type="match status" value="1"/>
</dbReference>
<feature type="compositionally biased region" description="Basic and acidic residues" evidence="11">
    <location>
        <begin position="767"/>
        <end position="787"/>
    </location>
</feature>
<evidence type="ECO:0000256" key="1">
    <source>
        <dbReference type="ARBA" id="ARBA00004331"/>
    </source>
</evidence>
<dbReference type="GO" id="GO:0032720">
    <property type="term" value="P:negative regulation of tumor necrosis factor production"/>
    <property type="evidence" value="ECO:0007669"/>
    <property type="project" value="Ensembl"/>
</dbReference>
<sequence>MIKPFQGSQHFQKFKVRMPEGWGMPMCRTGCAWAVAAGGTTRPPRCEQRALWGGDLGAGQQRSGDCVGKQIRRRRRRAELKASDAGCAAIPPGESGRHVETPGVRGGGSKSPPCFPLPFPRLLLAPPPSSPLVGKFLESLPSGLCGSNMAELTVEVRGSNGAFYKGFIKDVHEDSLTVVFENNWQPERQVPFNEVRLPPPPDIKKEISEGDEVEVYSRANDQEPCGWWLAKVRMMKGEFYVIEYAACDATYNEIVTFERLRPVNQNKTVKKNTFFKCTVDVPEDLREACANENAHKDFKKAVGACRIFYHPETTQLMILSASEATVKRVNILSDMHLRSIRTKLMLMSRNEEATKHLECTKQLAAAFHEEFVVREDLMGLAIGTHGSNIQQARKVPGVTAIELDEDTGTFRIYGESADAVKKARGFLEFVEDFIQVPRNLVGKVIGKNGKVIQEIVDKSGVVRVRIEGDNENKLPREDGMVPFVFVGTKESIGNVQVLLEYHIAYLKEVEQLRMERLQIDEQLRQIGMGFRPSSTRGPEKEKGYATDESTVSSVQGSRSYSGRGRGRRGPNYTSGYGTNSELSNPSETESERKDELSDWSLAGEDDRDSRHQRDSRRRPGGRGRSVSGGRGRGGPRGGKSSISSVLKDPDSNPYSLLDNTESDQTADTDASESHHSTNRRRRSRRRRTDEDAVLMDGMTESDTASVNENGLVTVADYISRAESQSRQRNLPRETLAKNKKEMAKDVIEEHGPSEKAINGPTSASGDDISKLQRTPGEEKINTLKEENTQEAAVLNGVS</sequence>
<dbReference type="Pfam" id="PF12235">
    <property type="entry name" value="FXMRP1_C_core"/>
    <property type="match status" value="1"/>
</dbReference>
<evidence type="ECO:0000256" key="10">
    <source>
        <dbReference type="PROSITE-ProRule" id="PRU00117"/>
    </source>
</evidence>
<dbReference type="SMART" id="SM00322">
    <property type="entry name" value="KH"/>
    <property type="match status" value="2"/>
</dbReference>
<dbReference type="GO" id="GO:0140693">
    <property type="term" value="F:molecular condensate scaffold activity"/>
    <property type="evidence" value="ECO:0007669"/>
    <property type="project" value="Ensembl"/>
</dbReference>
<dbReference type="GO" id="GO:0030424">
    <property type="term" value="C:axon"/>
    <property type="evidence" value="ECO:0007669"/>
    <property type="project" value="Ensembl"/>
</dbReference>
<dbReference type="GO" id="GO:0021542">
    <property type="term" value="P:dentate gyrus development"/>
    <property type="evidence" value="ECO:0007669"/>
    <property type="project" value="Ensembl"/>
</dbReference>
<dbReference type="GO" id="GO:0051664">
    <property type="term" value="P:nuclear pore localization"/>
    <property type="evidence" value="ECO:0007669"/>
    <property type="project" value="Ensembl"/>
</dbReference>
<dbReference type="GO" id="GO:0051292">
    <property type="term" value="P:nuclear pore complex assembly"/>
    <property type="evidence" value="ECO:0007669"/>
    <property type="project" value="Ensembl"/>
</dbReference>
<dbReference type="InterPro" id="IPR036612">
    <property type="entry name" value="KH_dom_type_1_sf"/>
</dbReference>
<dbReference type="Pfam" id="PF17904">
    <property type="entry name" value="KH_9"/>
    <property type="match status" value="1"/>
</dbReference>
<dbReference type="GO" id="GO:0005635">
    <property type="term" value="C:nuclear envelope"/>
    <property type="evidence" value="ECO:0007669"/>
    <property type="project" value="Ensembl"/>
</dbReference>
<dbReference type="GO" id="GO:0035025">
    <property type="term" value="P:positive regulation of Rho protein signal transduction"/>
    <property type="evidence" value="ECO:0007669"/>
    <property type="project" value="Ensembl"/>
</dbReference>
<dbReference type="GO" id="GO:0042803">
    <property type="term" value="F:protein homodimerization activity"/>
    <property type="evidence" value="ECO:0007669"/>
    <property type="project" value="Ensembl"/>
</dbReference>
<dbReference type="GO" id="GO:0010494">
    <property type="term" value="C:cytoplasmic stress granule"/>
    <property type="evidence" value="ECO:0007669"/>
    <property type="project" value="Ensembl"/>
</dbReference>
<dbReference type="OMA" id="WPARITK"/>
<dbReference type="GO" id="GO:0035925">
    <property type="term" value="F:mRNA 3'-UTR AU-rich region binding"/>
    <property type="evidence" value="ECO:0007669"/>
    <property type="project" value="Ensembl"/>
</dbReference>
<dbReference type="FunFam" id="2.30.30.140:FF:000001">
    <property type="entry name" value="Fragile X mental retardation 1, isoform CRA_e"/>
    <property type="match status" value="1"/>
</dbReference>
<dbReference type="Gene3D" id="3.30.1370.10">
    <property type="entry name" value="K Homology domain, type 1"/>
    <property type="match status" value="2"/>
</dbReference>
<dbReference type="CDD" id="cd22504">
    <property type="entry name" value="KH_I_FXR1_rpt1"/>
    <property type="match status" value="1"/>
</dbReference>
<dbReference type="SMR" id="A0A2I3LKP2"/>
<protein>
    <recommendedName>
        <fullName evidence="8">RNA-binding protein FXR1</fullName>
    </recommendedName>
</protein>
<dbReference type="SUPFAM" id="SSF54791">
    <property type="entry name" value="Eukaryotic type KH-domain (KH-domain type I)"/>
    <property type="match status" value="2"/>
</dbReference>
<comment type="subunit">
    <text evidence="9">Homodimer (via CC domains); homodiremization is required for FXR1-network nucleation. Interacts with FMR1. Interacts with FRX2. Interacts with TDRD3. Interacts with HABP4. Interacts with CYFIP2 but not with CYFIP1. Interacts with EIF4G3; promoting translation of target mRNAs. Interacts with ELAVL1. Interacts with CEP63; inhibiting 'Lys-63'-linked ubiquitination. Interacts with PKP3; the interaction facilitates the binding of PKP3 to PKP2 mRNA. Interacts with PKP1; the interaction may facilitate the binding of PKP1 to PKP2, PKP3 and DSP mRNA.</text>
</comment>
<dbReference type="InterPro" id="IPR041560">
    <property type="entry name" value="Tudor_FRM1"/>
</dbReference>
<dbReference type="Pfam" id="PF18336">
    <property type="entry name" value="Tudor_FRX1"/>
    <property type="match status" value="1"/>
</dbReference>
<reference evidence="13 14" key="1">
    <citation type="submission" date="2012-03" db="EMBL/GenBank/DDBJ databases">
        <title>Whole Genome Assembly of Papio anubis.</title>
        <authorList>
            <person name="Liu Y.L."/>
            <person name="Abraham K.A."/>
            <person name="Akbar H.A."/>
            <person name="Ali S.A."/>
            <person name="Anosike U.A."/>
            <person name="Aqrawi P.A."/>
            <person name="Arias F.A."/>
            <person name="Attaway T.A."/>
            <person name="Awwad R.A."/>
            <person name="Babu C.B."/>
            <person name="Bandaranaike D.B."/>
            <person name="Battles P.B."/>
            <person name="Bell A.B."/>
            <person name="Beltran B.B."/>
            <person name="Berhane-Mersha D.B."/>
            <person name="Bess C.B."/>
            <person name="Bickham C.B."/>
            <person name="Bolden T.B."/>
            <person name="Carter K.C."/>
            <person name="Chau D.C."/>
            <person name="Chavez A.C."/>
            <person name="Clerc-Blankenburg K.C."/>
            <person name="Coyle M.C."/>
            <person name="Dao M.D."/>
            <person name="Davila M.L.D."/>
            <person name="Davy-Carroll L.D."/>
            <person name="Denson S.D."/>
            <person name="Dinh H.D."/>
            <person name="Fernandez S.F."/>
            <person name="Fernando P.F."/>
            <person name="Forbes L.F."/>
            <person name="Francis C.F."/>
            <person name="Francisco L.F."/>
            <person name="Fu Q.F."/>
            <person name="Garcia-Iii R.G."/>
            <person name="Garrett T.G."/>
            <person name="Gross S.G."/>
            <person name="Gubbala S.G."/>
            <person name="Hirani K.H."/>
            <person name="Hogues M.H."/>
            <person name="Hollins B.H."/>
            <person name="Jackson L.J."/>
            <person name="Javaid M.J."/>
            <person name="Jhangiani S.J."/>
            <person name="Johnson A.J."/>
            <person name="Johnson B.J."/>
            <person name="Jones J.J."/>
            <person name="Joshi V.J."/>
            <person name="Kalu J.K."/>
            <person name="Khan N.K."/>
            <person name="Korchina V.K."/>
            <person name="Kovar C.K."/>
            <person name="Lago L.L."/>
            <person name="Lara F.L."/>
            <person name="Le T.-K.L."/>
            <person name="Lee S.L."/>
            <person name="Legall-Iii F.L."/>
            <person name="Lemon S.L."/>
            <person name="Liu J.L."/>
            <person name="Liu Y.-S.L."/>
            <person name="Liyanage D.L."/>
            <person name="Lopez J.L."/>
            <person name="Lorensuhewa L.L."/>
            <person name="Mata R.M."/>
            <person name="Mathew T.M."/>
            <person name="Mercado C.M."/>
            <person name="Mercado I.M."/>
            <person name="Morales K.M."/>
            <person name="Morgan M.M."/>
            <person name="Munidasa M.M."/>
            <person name="Ngo D.N."/>
            <person name="Nguyen L.N."/>
            <person name="Nguyen T.N."/>
            <person name="Nguyen N.N."/>
            <person name="Obregon M.O."/>
            <person name="Okwuonu G.O."/>
            <person name="Ongeri F.O."/>
            <person name="Onwere C.O."/>
            <person name="Osifeso I.O."/>
            <person name="Parra A.P."/>
            <person name="Patil S.P."/>
            <person name="Perez A.P."/>
            <person name="Perez Y.P."/>
            <person name="Pham C.P."/>
            <person name="Pu L.-L.P."/>
            <person name="Puazo M.P."/>
            <person name="Quiroz J.Q."/>
            <person name="Rouhana J.R."/>
            <person name="Ruiz M.R."/>
            <person name="Ruiz S.-J.R."/>
            <person name="Saada N.S."/>
            <person name="Santibanez J.S."/>
            <person name="Scheel M.S."/>
            <person name="Schneider B.S."/>
            <person name="Simmons D.S."/>
            <person name="Sisson I.S."/>
            <person name="Tang L.-Y.T."/>
            <person name="Thornton R.T."/>
            <person name="Tisius J.T."/>
            <person name="Toledanes G.T."/>
            <person name="Trejos Z.T."/>
            <person name="Usmani K.U."/>
            <person name="Varghese R.V."/>
            <person name="Vattathil S.V."/>
            <person name="Vee V.V."/>
            <person name="Walker D.W."/>
            <person name="Weissenberger G.W."/>
            <person name="White C.W."/>
            <person name="Williams A.W."/>
            <person name="Woodworth J.W."/>
            <person name="Wright R.W."/>
            <person name="Zhu Y.Z."/>
            <person name="Han Y.H."/>
            <person name="Newsham I.N."/>
            <person name="Nazareth L.N."/>
            <person name="Worley K.W."/>
            <person name="Muzny D.M."/>
            <person name="Rogers J.R."/>
            <person name="Gibbs R.G."/>
        </authorList>
    </citation>
    <scope>NUCLEOTIDE SEQUENCE [LARGE SCALE GENOMIC DNA]</scope>
</reference>
<evidence type="ECO:0000313" key="13">
    <source>
        <dbReference type="Ensembl" id="ENSPANP00000024003.2"/>
    </source>
</evidence>
<dbReference type="GO" id="GO:0048471">
    <property type="term" value="C:perinuclear region of cytoplasm"/>
    <property type="evidence" value="ECO:0007669"/>
    <property type="project" value="Ensembl"/>
</dbReference>
<evidence type="ECO:0000256" key="4">
    <source>
        <dbReference type="ARBA" id="ARBA00022541"/>
    </source>
</evidence>
<comment type="subcellular location">
    <subcellularLocation>
        <location evidence="1">Cytoplasm</location>
        <location evidence="1">Cytoplasmic ribonucleoprotein granule</location>
    </subcellularLocation>
    <subcellularLocation>
        <location evidence="7">Postsynapse</location>
    </subcellularLocation>
</comment>
<dbReference type="InterPro" id="IPR022034">
    <property type="entry name" value="FMR1-like_C_core"/>
</dbReference>
<dbReference type="InterPro" id="IPR004087">
    <property type="entry name" value="KH_dom"/>
</dbReference>
<feature type="compositionally biased region" description="Gly residues" evidence="11">
    <location>
        <begin position="622"/>
        <end position="637"/>
    </location>
</feature>
<dbReference type="GO" id="GO:0043197">
    <property type="term" value="C:dendritic spine"/>
    <property type="evidence" value="ECO:0007669"/>
    <property type="project" value="Ensembl"/>
</dbReference>
<dbReference type="GO" id="GO:0017148">
    <property type="term" value="P:negative regulation of translation"/>
    <property type="evidence" value="ECO:0007669"/>
    <property type="project" value="Ensembl"/>
</dbReference>
<dbReference type="GO" id="GO:0048170">
    <property type="term" value="P:positive regulation of long-term neuronal synaptic plasticity"/>
    <property type="evidence" value="ECO:0007669"/>
    <property type="project" value="TreeGrafter"/>
</dbReference>
<dbReference type="GO" id="GO:0050728">
    <property type="term" value="P:negative regulation of inflammatory response"/>
    <property type="evidence" value="ECO:0007669"/>
    <property type="project" value="Ensembl"/>
</dbReference>
<feature type="compositionally biased region" description="Basic and acidic residues" evidence="11">
    <location>
        <begin position="730"/>
        <end position="753"/>
    </location>
</feature>
<dbReference type="GO" id="GO:0046982">
    <property type="term" value="F:protein heterodimerization activity"/>
    <property type="evidence" value="ECO:0007669"/>
    <property type="project" value="Ensembl"/>
</dbReference>
<dbReference type="PANTHER" id="PTHR10603">
    <property type="entry name" value="FRAGILE X MENTAL RETARDATION SYNDROME-RELATED PROTEIN"/>
    <property type="match status" value="1"/>
</dbReference>
<feature type="compositionally biased region" description="Basic residues" evidence="11">
    <location>
        <begin position="676"/>
        <end position="686"/>
    </location>
</feature>
<evidence type="ECO:0000259" key="12">
    <source>
        <dbReference type="PROSITE" id="PS51641"/>
    </source>
</evidence>
<dbReference type="Ensembl" id="ENSPANT00000055444.2">
    <property type="protein sequence ID" value="ENSPANP00000024003.2"/>
    <property type="gene ID" value="ENSPANG00000011899.3"/>
</dbReference>
<dbReference type="Pfam" id="PF16097">
    <property type="entry name" value="FXR_C3"/>
    <property type="match status" value="1"/>
</dbReference>
<dbReference type="GO" id="GO:0060538">
    <property type="term" value="P:skeletal muscle organ development"/>
    <property type="evidence" value="ECO:0007669"/>
    <property type="project" value="Ensembl"/>
</dbReference>
<dbReference type="GO" id="GO:0002183">
    <property type="term" value="P:cytoplasmic translational initiation"/>
    <property type="evidence" value="ECO:0007669"/>
    <property type="project" value="Ensembl"/>
</dbReference>
<organism evidence="13 14">
    <name type="scientific">Papio anubis</name>
    <name type="common">Olive baboon</name>
    <dbReference type="NCBI Taxonomy" id="9555"/>
    <lineage>
        <taxon>Eukaryota</taxon>
        <taxon>Metazoa</taxon>
        <taxon>Chordata</taxon>
        <taxon>Craniata</taxon>
        <taxon>Vertebrata</taxon>
        <taxon>Euteleostomi</taxon>
        <taxon>Mammalia</taxon>
        <taxon>Eutheria</taxon>
        <taxon>Euarchontoglires</taxon>
        <taxon>Primates</taxon>
        <taxon>Haplorrhini</taxon>
        <taxon>Catarrhini</taxon>
        <taxon>Cercopithecidae</taxon>
        <taxon>Cercopithecinae</taxon>
        <taxon>Papio</taxon>
    </lineage>
</organism>
<name>A0A2I3LKP2_PAPAN</name>
<dbReference type="GO" id="GO:0099577">
    <property type="term" value="P:regulation of translation at presynapse, modulating synaptic transmission"/>
    <property type="evidence" value="ECO:0007669"/>
    <property type="project" value="TreeGrafter"/>
</dbReference>
<evidence type="ECO:0000256" key="7">
    <source>
        <dbReference type="ARBA" id="ARBA00034110"/>
    </source>
</evidence>
<dbReference type="GO" id="GO:0007286">
    <property type="term" value="P:spermatid development"/>
    <property type="evidence" value="ECO:0007669"/>
    <property type="project" value="Ensembl"/>
</dbReference>
<feature type="compositionally biased region" description="Low complexity" evidence="11">
    <location>
        <begin position="552"/>
        <end position="562"/>
    </location>
</feature>
<keyword evidence="5" id="KW-0677">Repeat</keyword>
<dbReference type="FunFam" id="3.30.1370.10:FF:000004">
    <property type="entry name" value="Fragile X mental retardation 1, isoform CRA_e"/>
    <property type="match status" value="1"/>
</dbReference>
<feature type="region of interest" description="Disordered" evidence="11">
    <location>
        <begin position="82"/>
        <end position="110"/>
    </location>
</feature>
<dbReference type="FunFam" id="3.30.1370.10:FF:000017">
    <property type="entry name" value="Fragile X mental retardation syndrome-related protein 1"/>
    <property type="match status" value="1"/>
</dbReference>
<evidence type="ECO:0000256" key="3">
    <source>
        <dbReference type="ARBA" id="ARBA00022490"/>
    </source>
</evidence>
<dbReference type="GO" id="GO:0098793">
    <property type="term" value="C:presynapse"/>
    <property type="evidence" value="ECO:0007669"/>
    <property type="project" value="GOC"/>
</dbReference>
<dbReference type="Pfam" id="PF00013">
    <property type="entry name" value="KH_1"/>
    <property type="match status" value="2"/>
</dbReference>
<feature type="domain" description="Agenet-like" evidence="12">
    <location>
        <begin position="152"/>
        <end position="198"/>
    </location>
</feature>
<evidence type="ECO:0000256" key="8">
    <source>
        <dbReference type="ARBA" id="ARBA00034847"/>
    </source>
</evidence>
<dbReference type="PROSITE" id="PS50084">
    <property type="entry name" value="KH_TYPE_1"/>
    <property type="match status" value="2"/>
</dbReference>
<dbReference type="GO" id="GO:0043021">
    <property type="term" value="F:ribonucleoprotein complex binding"/>
    <property type="evidence" value="ECO:0007669"/>
    <property type="project" value="Ensembl"/>
</dbReference>
<feature type="region of interest" description="Disordered" evidence="11">
    <location>
        <begin position="528"/>
        <end position="707"/>
    </location>
</feature>